<name>A0A1G8PML6_9BACI</name>
<evidence type="ECO:0000313" key="2">
    <source>
        <dbReference type="EMBL" id="SDI93566.1"/>
    </source>
</evidence>
<proteinExistence type="predicted"/>
<dbReference type="Proteomes" id="UP000199017">
    <property type="component" value="Unassembled WGS sequence"/>
</dbReference>
<dbReference type="RefSeq" id="WP_091587425.1">
    <property type="nucleotide sequence ID" value="NZ_FNDU01000015.1"/>
</dbReference>
<keyword evidence="1" id="KW-1133">Transmembrane helix</keyword>
<keyword evidence="1" id="KW-0472">Membrane</keyword>
<dbReference type="OrthoDB" id="2654376at2"/>
<feature type="transmembrane region" description="Helical" evidence="1">
    <location>
        <begin position="7"/>
        <end position="26"/>
    </location>
</feature>
<accession>A0A1G8PML6</accession>
<feature type="transmembrane region" description="Helical" evidence="1">
    <location>
        <begin position="104"/>
        <end position="127"/>
    </location>
</feature>
<reference evidence="2 3" key="1">
    <citation type="submission" date="2016-10" db="EMBL/GenBank/DDBJ databases">
        <authorList>
            <person name="de Groot N.N."/>
        </authorList>
    </citation>
    <scope>NUCLEOTIDE SEQUENCE [LARGE SCALE GENOMIC DNA]</scope>
    <source>
        <strain evidence="3">P4B,CCM 7963,CECT 7998,DSM 25260,IBRC-M 10614,KCTC 13821</strain>
    </source>
</reference>
<sequence length="137" mass="16247">MRKPAVFIIVLIYALFMLMSVVISAYEQANDFYNVSNILFYWFLMTFMYFILGVIIEGKRIKKLFVNRSFKISWVPFVWSLVLTIVVFIPKVYWFLWFGRSFPVFIHFLSYSEVHAVLAVLSGILIVRSIDEKLNHN</sequence>
<keyword evidence="1" id="KW-0812">Transmembrane</keyword>
<keyword evidence="3" id="KW-1185">Reference proteome</keyword>
<dbReference type="AlphaFoldDB" id="A0A1G8PML6"/>
<feature type="transmembrane region" description="Helical" evidence="1">
    <location>
        <begin position="38"/>
        <end position="56"/>
    </location>
</feature>
<organism evidence="2 3">
    <name type="scientific">Alteribacillus bidgolensis</name>
    <dbReference type="NCBI Taxonomy" id="930129"/>
    <lineage>
        <taxon>Bacteria</taxon>
        <taxon>Bacillati</taxon>
        <taxon>Bacillota</taxon>
        <taxon>Bacilli</taxon>
        <taxon>Bacillales</taxon>
        <taxon>Bacillaceae</taxon>
        <taxon>Alteribacillus</taxon>
    </lineage>
</organism>
<gene>
    <name evidence="2" type="ORF">SAMN05216352_11535</name>
</gene>
<dbReference type="EMBL" id="FNDU01000015">
    <property type="protein sequence ID" value="SDI93566.1"/>
    <property type="molecule type" value="Genomic_DNA"/>
</dbReference>
<feature type="transmembrane region" description="Helical" evidence="1">
    <location>
        <begin position="77"/>
        <end position="98"/>
    </location>
</feature>
<protein>
    <submittedName>
        <fullName evidence="2">Uncharacterized protein</fullName>
    </submittedName>
</protein>
<evidence type="ECO:0000313" key="3">
    <source>
        <dbReference type="Proteomes" id="UP000199017"/>
    </source>
</evidence>
<evidence type="ECO:0000256" key="1">
    <source>
        <dbReference type="SAM" id="Phobius"/>
    </source>
</evidence>